<dbReference type="InterPro" id="IPR044068">
    <property type="entry name" value="CB"/>
</dbReference>
<dbReference type="InterPro" id="IPR010998">
    <property type="entry name" value="Integrase_recombinase_N"/>
</dbReference>
<dbReference type="GO" id="GO:0006310">
    <property type="term" value="P:DNA recombination"/>
    <property type="evidence" value="ECO:0007669"/>
    <property type="project" value="UniProtKB-KW"/>
</dbReference>
<keyword evidence="1 3" id="KW-0238">DNA-binding</keyword>
<evidence type="ECO:0000259" key="4">
    <source>
        <dbReference type="PROSITE" id="PS51898"/>
    </source>
</evidence>
<dbReference type="PROSITE" id="PS51898">
    <property type="entry name" value="TYR_RECOMBINASE"/>
    <property type="match status" value="1"/>
</dbReference>
<evidence type="ECO:0000259" key="5">
    <source>
        <dbReference type="PROSITE" id="PS51900"/>
    </source>
</evidence>
<gene>
    <name evidence="6" type="ORF">G3I66_10465</name>
</gene>
<dbReference type="SUPFAM" id="SSF56349">
    <property type="entry name" value="DNA breaking-rejoining enzymes"/>
    <property type="match status" value="1"/>
</dbReference>
<reference evidence="6 7" key="1">
    <citation type="submission" date="2020-01" db="EMBL/GenBank/DDBJ databases">
        <title>Insect and environment-associated Actinomycetes.</title>
        <authorList>
            <person name="Currrie C."/>
            <person name="Chevrette M."/>
            <person name="Carlson C."/>
            <person name="Stubbendieck R."/>
            <person name="Wendt-Pienkowski E."/>
        </authorList>
    </citation>
    <scope>NUCLEOTIDE SEQUENCE [LARGE SCALE GENOMIC DNA]</scope>
    <source>
        <strain evidence="6 7">SID7739</strain>
    </source>
</reference>
<dbReference type="Pfam" id="PF00589">
    <property type="entry name" value="Phage_integrase"/>
    <property type="match status" value="1"/>
</dbReference>
<dbReference type="InterPro" id="IPR052925">
    <property type="entry name" value="Phage_Integrase-like_Recomb"/>
</dbReference>
<dbReference type="CDD" id="cd00799">
    <property type="entry name" value="INT_Cre_C"/>
    <property type="match status" value="1"/>
</dbReference>
<keyword evidence="2" id="KW-0233">DNA recombination</keyword>
<feature type="domain" description="Core-binding (CB)" evidence="5">
    <location>
        <begin position="44"/>
        <end position="127"/>
    </location>
</feature>
<dbReference type="InterPro" id="IPR002104">
    <property type="entry name" value="Integrase_catalytic"/>
</dbReference>
<organism evidence="6 7">
    <name type="scientific">Streptomyces rubrogriseus</name>
    <dbReference type="NCBI Taxonomy" id="194673"/>
    <lineage>
        <taxon>Bacteria</taxon>
        <taxon>Bacillati</taxon>
        <taxon>Actinomycetota</taxon>
        <taxon>Actinomycetes</taxon>
        <taxon>Kitasatosporales</taxon>
        <taxon>Streptomycetaceae</taxon>
        <taxon>Streptomyces</taxon>
        <taxon>Streptomyces violaceoruber group</taxon>
    </lineage>
</organism>
<dbReference type="PANTHER" id="PTHR34605:SF4">
    <property type="entry name" value="DNA ADENINE METHYLTRANSFERASE"/>
    <property type="match status" value="1"/>
</dbReference>
<name>A0A6G3TA27_9ACTN</name>
<dbReference type="EMBL" id="JAAGMQ010000304">
    <property type="protein sequence ID" value="NEC33599.1"/>
    <property type="molecule type" value="Genomic_DNA"/>
</dbReference>
<dbReference type="RefSeq" id="WP_164272979.1">
    <property type="nucleotide sequence ID" value="NZ_JAAGMQ010000304.1"/>
</dbReference>
<dbReference type="AlphaFoldDB" id="A0A6G3TA27"/>
<evidence type="ECO:0000256" key="2">
    <source>
        <dbReference type="ARBA" id="ARBA00023172"/>
    </source>
</evidence>
<dbReference type="GO" id="GO:0003677">
    <property type="term" value="F:DNA binding"/>
    <property type="evidence" value="ECO:0007669"/>
    <property type="project" value="UniProtKB-UniRule"/>
</dbReference>
<dbReference type="Gene3D" id="1.10.150.130">
    <property type="match status" value="1"/>
</dbReference>
<evidence type="ECO:0000313" key="7">
    <source>
        <dbReference type="Proteomes" id="UP000475666"/>
    </source>
</evidence>
<evidence type="ECO:0000256" key="3">
    <source>
        <dbReference type="PROSITE-ProRule" id="PRU01248"/>
    </source>
</evidence>
<evidence type="ECO:0000313" key="6">
    <source>
        <dbReference type="EMBL" id="NEC33599.1"/>
    </source>
</evidence>
<dbReference type="InterPro" id="IPR013762">
    <property type="entry name" value="Integrase-like_cat_sf"/>
</dbReference>
<protein>
    <submittedName>
        <fullName evidence="6">Site-specific integrase</fullName>
    </submittedName>
</protein>
<evidence type="ECO:0000256" key="1">
    <source>
        <dbReference type="ARBA" id="ARBA00023125"/>
    </source>
</evidence>
<dbReference type="PROSITE" id="PS51900">
    <property type="entry name" value="CB"/>
    <property type="match status" value="1"/>
</dbReference>
<sequence>MDGTARQLAVVTAAADVVEAELVDDETAGTSPVVHTGRDRHLSPETVAAIQASVADSTRRAYGADRDAFTAWCTKEDRTAVPASAETLAEWVRHLTVTPRPRTKRPAGPSTIERAMSAVTTWHEEQGRPKPNMRGARAVLNAYKDRLAVDKEAAAQARQATAALPPQIRAMLAGVDRSTLAGKRNAALILLGFATAARVSELVALDVATVREAEHGYDVTLYRKKVRKHTPNPVLYGSDAATCPVRALRAYRDALAAAGRTDGPLFVRVDRWGRIAPPMTRHGHVIGDSAGRMTTEAAAEVVERLAVAAGLSGEWSGHSLRRGFATAARAAGHDPLEIARAGGWVDGSRVLARYMDDVDRVKNSPLVGIGL</sequence>
<proteinExistence type="predicted"/>
<dbReference type="Gene3D" id="1.10.443.10">
    <property type="entry name" value="Intergrase catalytic core"/>
    <property type="match status" value="1"/>
</dbReference>
<dbReference type="PANTHER" id="PTHR34605">
    <property type="entry name" value="PHAGE_INTEGRASE DOMAIN-CONTAINING PROTEIN"/>
    <property type="match status" value="1"/>
</dbReference>
<comment type="caution">
    <text evidence="6">The sequence shown here is derived from an EMBL/GenBank/DDBJ whole genome shotgun (WGS) entry which is preliminary data.</text>
</comment>
<accession>A0A6G3TA27</accession>
<dbReference type="InterPro" id="IPR011010">
    <property type="entry name" value="DNA_brk_join_enz"/>
</dbReference>
<dbReference type="Proteomes" id="UP000475666">
    <property type="component" value="Unassembled WGS sequence"/>
</dbReference>
<dbReference type="GO" id="GO:0015074">
    <property type="term" value="P:DNA integration"/>
    <property type="evidence" value="ECO:0007669"/>
    <property type="project" value="InterPro"/>
</dbReference>
<dbReference type="SUPFAM" id="SSF47823">
    <property type="entry name" value="lambda integrase-like, N-terminal domain"/>
    <property type="match status" value="1"/>
</dbReference>
<feature type="domain" description="Tyr recombinase" evidence="4">
    <location>
        <begin position="158"/>
        <end position="368"/>
    </location>
</feature>